<dbReference type="Proteomes" id="UP000528460">
    <property type="component" value="Unassembled WGS sequence"/>
</dbReference>
<dbReference type="InterPro" id="IPR027417">
    <property type="entry name" value="P-loop_NTPase"/>
</dbReference>
<protein>
    <submittedName>
        <fullName evidence="1">ABC transporter ATP-binding protein</fullName>
    </submittedName>
</protein>
<dbReference type="EMBL" id="JABFJW010000840">
    <property type="protein sequence ID" value="NOK15396.1"/>
    <property type="molecule type" value="Genomic_DNA"/>
</dbReference>
<evidence type="ECO:0000313" key="1">
    <source>
        <dbReference type="EMBL" id="NOK15396.1"/>
    </source>
</evidence>
<name>A0A7Y4K1W7_9BACT</name>
<dbReference type="Gene3D" id="3.40.50.300">
    <property type="entry name" value="P-loop containing nucleotide triphosphate hydrolases"/>
    <property type="match status" value="1"/>
</dbReference>
<evidence type="ECO:0000313" key="2">
    <source>
        <dbReference type="Proteomes" id="UP000528460"/>
    </source>
</evidence>
<gene>
    <name evidence="1" type="ORF">HNS30_41010</name>
</gene>
<dbReference type="GO" id="GO:0005524">
    <property type="term" value="F:ATP binding"/>
    <property type="evidence" value="ECO:0007669"/>
    <property type="project" value="UniProtKB-KW"/>
</dbReference>
<dbReference type="SUPFAM" id="SSF52540">
    <property type="entry name" value="P-loop containing nucleoside triphosphate hydrolases"/>
    <property type="match status" value="1"/>
</dbReference>
<dbReference type="AlphaFoldDB" id="A0A7Y4K1W7"/>
<feature type="non-terminal residue" evidence="1">
    <location>
        <position position="1"/>
    </location>
</feature>
<keyword evidence="1" id="KW-0067">ATP-binding</keyword>
<organism evidence="1 2">
    <name type="scientific">Corallococcus exercitus</name>
    <dbReference type="NCBI Taxonomy" id="2316736"/>
    <lineage>
        <taxon>Bacteria</taxon>
        <taxon>Pseudomonadati</taxon>
        <taxon>Myxococcota</taxon>
        <taxon>Myxococcia</taxon>
        <taxon>Myxococcales</taxon>
        <taxon>Cystobacterineae</taxon>
        <taxon>Myxococcaceae</taxon>
        <taxon>Corallococcus</taxon>
    </lineage>
</organism>
<sequence length="136" mass="14860">QGGLPIETTDVEAALPSRLALVPPGPIAQEFARVLAGLRVPPSGTIRIGDHDLSTLPRAVRSRRIAFADLEPVLFLGTVRDNLLYGLRIQPLRTRGIDLSKARINEAVKTGNPADSIDDPWIDYARFGVRDARELD</sequence>
<reference evidence="1 2" key="1">
    <citation type="submission" date="2020-05" db="EMBL/GenBank/DDBJ databases">
        <authorList>
            <person name="Whitworth D."/>
        </authorList>
    </citation>
    <scope>NUCLEOTIDE SEQUENCE [LARGE SCALE GENOMIC DNA]</scope>
    <source>
        <strain evidence="1 2">CA046A</strain>
    </source>
</reference>
<keyword evidence="1" id="KW-0547">Nucleotide-binding</keyword>
<comment type="caution">
    <text evidence="1">The sequence shown here is derived from an EMBL/GenBank/DDBJ whole genome shotgun (WGS) entry which is preliminary data.</text>
</comment>
<proteinExistence type="predicted"/>
<feature type="non-terminal residue" evidence="1">
    <location>
        <position position="136"/>
    </location>
</feature>
<accession>A0A7Y4K1W7</accession>